<feature type="compositionally biased region" description="Acidic residues" evidence="1">
    <location>
        <begin position="67"/>
        <end position="90"/>
    </location>
</feature>
<protein>
    <submittedName>
        <fullName evidence="2">Uncharacterized protein</fullName>
    </submittedName>
</protein>
<feature type="compositionally biased region" description="Basic and acidic residues" evidence="1">
    <location>
        <begin position="48"/>
        <end position="59"/>
    </location>
</feature>
<dbReference type="RefSeq" id="WP_209748555.1">
    <property type="nucleotide sequence ID" value="NZ_JBHSMH010000011.1"/>
</dbReference>
<keyword evidence="3" id="KW-1185">Reference proteome</keyword>
<dbReference type="Proteomes" id="UP001596105">
    <property type="component" value="Unassembled WGS sequence"/>
</dbReference>
<evidence type="ECO:0000313" key="2">
    <source>
        <dbReference type="EMBL" id="MFC5468441.1"/>
    </source>
</evidence>
<comment type="caution">
    <text evidence="2">The sequence shown here is derived from an EMBL/GenBank/DDBJ whole genome shotgun (WGS) entry which is preliminary data.</text>
</comment>
<dbReference type="EMBL" id="JBHSMH010000011">
    <property type="protein sequence ID" value="MFC5468441.1"/>
    <property type="molecule type" value="Genomic_DNA"/>
</dbReference>
<reference evidence="3" key="1">
    <citation type="journal article" date="2019" name="Int. J. Syst. Evol. Microbiol.">
        <title>The Global Catalogue of Microorganisms (GCM) 10K type strain sequencing project: providing services to taxonomists for standard genome sequencing and annotation.</title>
        <authorList>
            <consortium name="The Broad Institute Genomics Platform"/>
            <consortium name="The Broad Institute Genome Sequencing Center for Infectious Disease"/>
            <person name="Wu L."/>
            <person name="Ma J."/>
        </authorList>
    </citation>
    <scope>NUCLEOTIDE SEQUENCE [LARGE SCALE GENOMIC DNA]</scope>
    <source>
        <strain evidence="3">CCUG 57113</strain>
    </source>
</reference>
<organism evidence="2 3">
    <name type="scientific">Cohnella suwonensis</name>
    <dbReference type="NCBI Taxonomy" id="696072"/>
    <lineage>
        <taxon>Bacteria</taxon>
        <taxon>Bacillati</taxon>
        <taxon>Bacillota</taxon>
        <taxon>Bacilli</taxon>
        <taxon>Bacillales</taxon>
        <taxon>Paenibacillaceae</taxon>
        <taxon>Cohnella</taxon>
    </lineage>
</organism>
<proteinExistence type="predicted"/>
<name>A0ABW0LUS4_9BACL</name>
<evidence type="ECO:0000313" key="3">
    <source>
        <dbReference type="Proteomes" id="UP001596105"/>
    </source>
</evidence>
<evidence type="ECO:0000256" key="1">
    <source>
        <dbReference type="SAM" id="MobiDB-lite"/>
    </source>
</evidence>
<accession>A0ABW0LUS4</accession>
<feature type="region of interest" description="Disordered" evidence="1">
    <location>
        <begin position="32"/>
        <end position="98"/>
    </location>
</feature>
<sequence>MAVQIIINGENAAESLNELSALAAGLTGIPTAAPVAAPETPKARQPRNKPESPKAEEPKAGSAPATDEPDAGETETEDPDKAETEEEGGDAEPVTVEQLRAKAAEVAKGGKQANVKALLDEFGAKSITLVPENERAAFLARLETL</sequence>
<gene>
    <name evidence="2" type="ORF">ACFPPD_06890</name>
</gene>